<protein>
    <submittedName>
        <fullName evidence="3">Regulatory protein, FmdB family</fullName>
    </submittedName>
</protein>
<dbReference type="RefSeq" id="WP_015948973.1">
    <property type="nucleotide sequence ID" value="NC_011768.1"/>
</dbReference>
<reference evidence="3 4" key="1">
    <citation type="journal article" date="2012" name="Environ. Microbiol.">
        <title>The genome sequence of Desulfatibacillum alkenivorans AK-01: a blueprint for anaerobic alkane oxidation.</title>
        <authorList>
            <person name="Callaghan A.V."/>
            <person name="Morris B.E."/>
            <person name="Pereira I.A."/>
            <person name="McInerney M.J."/>
            <person name="Austin R.N."/>
            <person name="Groves J.T."/>
            <person name="Kukor J.J."/>
            <person name="Suflita J.M."/>
            <person name="Young L.Y."/>
            <person name="Zylstra G.J."/>
            <person name="Wawrik B."/>
        </authorList>
    </citation>
    <scope>NUCLEOTIDE SEQUENCE [LARGE SCALE GENOMIC DNA]</scope>
    <source>
        <strain evidence="3 4">AK-01</strain>
    </source>
</reference>
<dbReference type="NCBIfam" id="TIGR02605">
    <property type="entry name" value="CxxC_CxxC_SSSS"/>
    <property type="match status" value="1"/>
</dbReference>
<evidence type="ECO:0000313" key="4">
    <source>
        <dbReference type="Proteomes" id="UP000000739"/>
    </source>
</evidence>
<feature type="compositionally biased region" description="Low complexity" evidence="1">
    <location>
        <begin position="74"/>
        <end position="93"/>
    </location>
</feature>
<sequence>MPIYEYECTECGKTIEALQKFSDDPLTTCEFCSGKLRKLISNSSFHLKGTGWYVTDYAGKNASVAKDKTEPKAESSCSSGCSAGAGAKSSSSE</sequence>
<dbReference type="Pfam" id="PF09723">
    <property type="entry name" value="Zn_ribbon_8"/>
    <property type="match status" value="1"/>
</dbReference>
<feature type="region of interest" description="Disordered" evidence="1">
    <location>
        <begin position="64"/>
        <end position="93"/>
    </location>
</feature>
<organism evidence="3 4">
    <name type="scientific">Desulfatibacillum aliphaticivorans</name>
    <dbReference type="NCBI Taxonomy" id="218208"/>
    <lineage>
        <taxon>Bacteria</taxon>
        <taxon>Pseudomonadati</taxon>
        <taxon>Thermodesulfobacteriota</taxon>
        <taxon>Desulfobacteria</taxon>
        <taxon>Desulfobacterales</taxon>
        <taxon>Desulfatibacillaceae</taxon>
        <taxon>Desulfatibacillum</taxon>
    </lineage>
</organism>
<proteinExistence type="predicted"/>
<evidence type="ECO:0000313" key="3">
    <source>
        <dbReference type="EMBL" id="ACL05926.1"/>
    </source>
</evidence>
<dbReference type="HOGENOM" id="CLU_136025_3_1_7"/>
<feature type="domain" description="Putative regulatory protein FmdB zinc ribbon" evidence="2">
    <location>
        <begin position="1"/>
        <end position="41"/>
    </location>
</feature>
<dbReference type="AlphaFoldDB" id="B8FM88"/>
<gene>
    <name evidence="3" type="ordered locus">Dalk_4244</name>
</gene>
<dbReference type="SMART" id="SM00834">
    <property type="entry name" value="CxxC_CXXC_SSSS"/>
    <property type="match status" value="1"/>
</dbReference>
<dbReference type="InterPro" id="IPR013429">
    <property type="entry name" value="Regulatory_FmdB_Zinc_ribbon"/>
</dbReference>
<dbReference type="KEGG" id="dal:Dalk_4244"/>
<dbReference type="eggNOG" id="COG2331">
    <property type="taxonomic scope" value="Bacteria"/>
</dbReference>
<accession>B8FM88</accession>
<evidence type="ECO:0000259" key="2">
    <source>
        <dbReference type="SMART" id="SM00834"/>
    </source>
</evidence>
<dbReference type="EMBL" id="CP001322">
    <property type="protein sequence ID" value="ACL05926.1"/>
    <property type="molecule type" value="Genomic_DNA"/>
</dbReference>
<dbReference type="Proteomes" id="UP000000739">
    <property type="component" value="Chromosome"/>
</dbReference>
<dbReference type="PANTHER" id="PTHR34404">
    <property type="entry name" value="REGULATORY PROTEIN, FMDB FAMILY"/>
    <property type="match status" value="1"/>
</dbReference>
<name>B8FM88_DESAL</name>
<dbReference type="PANTHER" id="PTHR34404:SF2">
    <property type="entry name" value="CONSERVED SERINE RICH PROTEIN"/>
    <property type="match status" value="1"/>
</dbReference>
<keyword evidence="4" id="KW-1185">Reference proteome</keyword>
<evidence type="ECO:0000256" key="1">
    <source>
        <dbReference type="SAM" id="MobiDB-lite"/>
    </source>
</evidence>